<dbReference type="AlphaFoldDB" id="A0A067FBS7"/>
<name>A0A067FBS7_CITSI</name>
<feature type="non-terminal residue" evidence="2">
    <location>
        <position position="41"/>
    </location>
</feature>
<accession>A0A067FBS7</accession>
<evidence type="ECO:0000313" key="3">
    <source>
        <dbReference type="Proteomes" id="UP000027120"/>
    </source>
</evidence>
<gene>
    <name evidence="2" type="ORF">CISIN_1g0409892mg</name>
</gene>
<feature type="region of interest" description="Disordered" evidence="1">
    <location>
        <begin position="1"/>
        <end position="41"/>
    </location>
</feature>
<protein>
    <submittedName>
        <fullName evidence="2">Uncharacterized protein</fullName>
    </submittedName>
</protein>
<evidence type="ECO:0000256" key="1">
    <source>
        <dbReference type="SAM" id="MobiDB-lite"/>
    </source>
</evidence>
<dbReference type="EMBL" id="KK784929">
    <property type="protein sequence ID" value="KDO60922.1"/>
    <property type="molecule type" value="Genomic_DNA"/>
</dbReference>
<organism evidence="2 3">
    <name type="scientific">Citrus sinensis</name>
    <name type="common">Sweet orange</name>
    <name type="synonym">Citrus aurantium var. sinensis</name>
    <dbReference type="NCBI Taxonomy" id="2711"/>
    <lineage>
        <taxon>Eukaryota</taxon>
        <taxon>Viridiplantae</taxon>
        <taxon>Streptophyta</taxon>
        <taxon>Embryophyta</taxon>
        <taxon>Tracheophyta</taxon>
        <taxon>Spermatophyta</taxon>
        <taxon>Magnoliopsida</taxon>
        <taxon>eudicotyledons</taxon>
        <taxon>Gunneridae</taxon>
        <taxon>Pentapetalae</taxon>
        <taxon>rosids</taxon>
        <taxon>malvids</taxon>
        <taxon>Sapindales</taxon>
        <taxon>Rutaceae</taxon>
        <taxon>Aurantioideae</taxon>
        <taxon>Citrus</taxon>
    </lineage>
</organism>
<keyword evidence="3" id="KW-1185">Reference proteome</keyword>
<reference evidence="2 3" key="1">
    <citation type="submission" date="2014-04" db="EMBL/GenBank/DDBJ databases">
        <authorList>
            <consortium name="International Citrus Genome Consortium"/>
            <person name="Gmitter F."/>
            <person name="Chen C."/>
            <person name="Farmerie W."/>
            <person name="Harkins T."/>
            <person name="Desany B."/>
            <person name="Mohiuddin M."/>
            <person name="Kodira C."/>
            <person name="Borodovsky M."/>
            <person name="Lomsadze A."/>
            <person name="Burns P."/>
            <person name="Jenkins J."/>
            <person name="Prochnik S."/>
            <person name="Shu S."/>
            <person name="Chapman J."/>
            <person name="Pitluck S."/>
            <person name="Schmutz J."/>
            <person name="Rokhsar D."/>
        </authorList>
    </citation>
    <scope>NUCLEOTIDE SEQUENCE</scope>
</reference>
<evidence type="ECO:0000313" key="2">
    <source>
        <dbReference type="EMBL" id="KDO60922.1"/>
    </source>
</evidence>
<sequence length="41" mass="4108">MARATPSGTVSVSVTVSNSPLPLSHPPLVHHSAITATTTSP</sequence>
<feature type="compositionally biased region" description="Low complexity" evidence="1">
    <location>
        <begin position="1"/>
        <end position="32"/>
    </location>
</feature>
<proteinExistence type="predicted"/>
<dbReference type="Proteomes" id="UP000027120">
    <property type="component" value="Unassembled WGS sequence"/>
</dbReference>